<organism evidence="1">
    <name type="scientific">Picea sitchensis</name>
    <name type="common">Sitka spruce</name>
    <name type="synonym">Pinus sitchensis</name>
    <dbReference type="NCBI Taxonomy" id="3332"/>
    <lineage>
        <taxon>Eukaryota</taxon>
        <taxon>Viridiplantae</taxon>
        <taxon>Streptophyta</taxon>
        <taxon>Embryophyta</taxon>
        <taxon>Tracheophyta</taxon>
        <taxon>Spermatophyta</taxon>
        <taxon>Pinopsida</taxon>
        <taxon>Pinidae</taxon>
        <taxon>Conifers I</taxon>
        <taxon>Pinales</taxon>
        <taxon>Pinaceae</taxon>
        <taxon>Picea</taxon>
    </lineage>
</organism>
<dbReference type="EMBL" id="EF677769">
    <property type="protein sequence ID" value="ABR17573.1"/>
    <property type="molecule type" value="mRNA"/>
</dbReference>
<dbReference type="SFLD" id="SFLDG01129">
    <property type="entry name" value="C1.5:_HAD__Beta-PGM__Phosphata"/>
    <property type="match status" value="1"/>
</dbReference>
<dbReference type="SFLD" id="SFLDS00003">
    <property type="entry name" value="Haloacid_Dehalogenase"/>
    <property type="match status" value="1"/>
</dbReference>
<dbReference type="InterPro" id="IPR044924">
    <property type="entry name" value="HAD-SF_hydro_IA_REG-2-like_cap"/>
</dbReference>
<proteinExistence type="evidence at transcript level"/>
<protein>
    <recommendedName>
        <fullName evidence="3">N-acylneuraminate-9-phosphatase</fullName>
    </recommendedName>
</protein>
<name>A9NMJ3_PICSI</name>
<dbReference type="AlphaFoldDB" id="A9NMJ3"/>
<dbReference type="PANTHER" id="PTHR46649:SF4">
    <property type="entry name" value="HALOACID DEHALOGENASE-LIKE HYDROLASE (HAD) SUPERFAMILY PROTEIN"/>
    <property type="match status" value="1"/>
</dbReference>
<evidence type="ECO:0000313" key="1">
    <source>
        <dbReference type="EMBL" id="ABK21854.1"/>
    </source>
</evidence>
<accession>A9NMJ3</accession>
<dbReference type="NCBIfam" id="TIGR01549">
    <property type="entry name" value="HAD-SF-IA-v1"/>
    <property type="match status" value="1"/>
</dbReference>
<dbReference type="InterPro" id="IPR006439">
    <property type="entry name" value="HAD-SF_hydro_IA"/>
</dbReference>
<dbReference type="PRINTS" id="PR00413">
    <property type="entry name" value="HADHALOGNASE"/>
</dbReference>
<dbReference type="EMBL" id="EF082497">
    <property type="protein sequence ID" value="ABK21854.1"/>
    <property type="molecule type" value="mRNA"/>
</dbReference>
<evidence type="ECO:0008006" key="3">
    <source>
        <dbReference type="Google" id="ProtNLM"/>
    </source>
</evidence>
<evidence type="ECO:0000313" key="2">
    <source>
        <dbReference type="EMBL" id="ABR17573.1"/>
    </source>
</evidence>
<dbReference type="InterPro" id="IPR036412">
    <property type="entry name" value="HAD-like_sf"/>
</dbReference>
<dbReference type="CDD" id="cd16415">
    <property type="entry name" value="HAD_dREG-2_like"/>
    <property type="match status" value="1"/>
</dbReference>
<dbReference type="Gene3D" id="1.10.150.720">
    <property type="entry name" value="Haloacid dehalogenase-like hydrolase"/>
    <property type="match status" value="1"/>
</dbReference>
<dbReference type="InterPro" id="IPR011949">
    <property type="entry name" value="HAD-SF_hydro_IA_REG-2-like"/>
</dbReference>
<dbReference type="SUPFAM" id="SSF56784">
    <property type="entry name" value="HAD-like"/>
    <property type="match status" value="1"/>
</dbReference>
<dbReference type="Pfam" id="PF00702">
    <property type="entry name" value="Hydrolase"/>
    <property type="match status" value="1"/>
</dbReference>
<dbReference type="PANTHER" id="PTHR46649">
    <property type="match status" value="1"/>
</dbReference>
<dbReference type="NCBIfam" id="TIGR02252">
    <property type="entry name" value="DREG-2"/>
    <property type="match status" value="1"/>
</dbReference>
<dbReference type="Gene3D" id="3.40.50.1000">
    <property type="entry name" value="HAD superfamily/HAD-like"/>
    <property type="match status" value="1"/>
</dbReference>
<sequence>MISVFTRRGGRFIEEAAAALSVSAMAAAIGGGGPQVSASASECWSTPQALQQQKIDISRRRRGIEGGRRRCLSTIASASTTETKEMSGGGEQEWYDKYRRSLYGGLTHKALLVDAVGTLVLPSQPAAQIYRNIGLKYGVCYSEDEILSRYRWAYQQPWPNTRLRFMDDARPFWQFVVQNATGCSDSRYFEELYEYYTTDQAWHICDPEAGKVFEALRRAGVKLAVVSNFDTRLRPLLQALKCEHWFDALAVSAEVEAEKPNPTIFWKACEFLGVEPEDAVHVGDDRRNDIWGARDAGCDAWLWGADVHSFKEVAQRIGVVV</sequence>
<dbReference type="InterPro" id="IPR023214">
    <property type="entry name" value="HAD_sf"/>
</dbReference>
<reference evidence="1" key="2">
    <citation type="journal article" date="2008" name="BMC Genomics">
        <title>A conifer genomics resource of 200,000 spruce (Picea spp.) ESTs and 6,464 high-quality, sequence-finished full-length cDNAs for Sitka spruce (Picea sitchensis).</title>
        <authorList>
            <person name="Ralph S.G."/>
            <person name="Chun H.J."/>
            <person name="Kolosova N."/>
            <person name="Cooper D."/>
            <person name="Oddy C."/>
            <person name="Ritland C.E."/>
            <person name="Kirkpatrick R."/>
            <person name="Moore R."/>
            <person name="Barber S."/>
            <person name="Holt R.A."/>
            <person name="Jones S.J."/>
            <person name="Marra M.A."/>
            <person name="Douglas C.J."/>
            <person name="Ritland K."/>
            <person name="Bohlmann J."/>
        </authorList>
    </citation>
    <scope>NUCLEOTIDE SEQUENCE</scope>
    <source>
        <tissue evidence="1">Green portion of the leader tissue</tissue>
    </source>
</reference>
<reference evidence="2" key="1">
    <citation type="submission" date="2007-06" db="EMBL/GenBank/DDBJ databases">
        <title>Full length cDNA sequences from Sitka Spruce (Picea sitchensis).</title>
        <authorList>
            <person name="Ralph S.G."/>
            <person name="Chun H.E."/>
            <person name="Liao N."/>
            <person name="Ali J."/>
            <person name="Reid K."/>
            <person name="Kolosova N."/>
            <person name="Cooper N."/>
            <person name="Cullis C."/>
            <person name="Jancsik S."/>
            <person name="Moore R."/>
            <person name="Mayo M."/>
            <person name="Wagner S."/>
            <person name="Holt R.A."/>
            <person name="Jones S.J.M."/>
            <person name="Marra M.A."/>
            <person name="Ritland C.E."/>
            <person name="Ritland K."/>
            <person name="Bohlmann J."/>
        </authorList>
    </citation>
    <scope>NUCLEOTIDE SEQUENCE</scope>
    <source>
        <tissue evidence="2">Green portion of the leader tissue</tissue>
    </source>
</reference>